<evidence type="ECO:0000313" key="2">
    <source>
        <dbReference type="Proteomes" id="UP001303046"/>
    </source>
</evidence>
<keyword evidence="2" id="KW-1185">Reference proteome</keyword>
<organism evidence="1 2">
    <name type="scientific">Necator americanus</name>
    <name type="common">Human hookworm</name>
    <dbReference type="NCBI Taxonomy" id="51031"/>
    <lineage>
        <taxon>Eukaryota</taxon>
        <taxon>Metazoa</taxon>
        <taxon>Ecdysozoa</taxon>
        <taxon>Nematoda</taxon>
        <taxon>Chromadorea</taxon>
        <taxon>Rhabditida</taxon>
        <taxon>Rhabditina</taxon>
        <taxon>Rhabditomorpha</taxon>
        <taxon>Strongyloidea</taxon>
        <taxon>Ancylostomatidae</taxon>
        <taxon>Bunostominae</taxon>
        <taxon>Necator</taxon>
    </lineage>
</organism>
<gene>
    <name evidence="1" type="primary">Necator_chrIV.g16978</name>
    <name evidence="1" type="ORF">RB195_003680</name>
</gene>
<accession>A0ABR1DQZ6</accession>
<name>A0ABR1DQZ6_NECAM</name>
<sequence length="121" mass="14225">MQRQFQQHLSPNLPYLRPTMRIQSPLLEDNCDISDLLMNALCMKYGAVSSLNDNVLLRATSEFVRENQNYYEFNKRVPKRDIERAKIEVQKQYESALKAIRDRRVELLAAKSLLNENKPIQ</sequence>
<evidence type="ECO:0000313" key="1">
    <source>
        <dbReference type="EMBL" id="KAK6752400.1"/>
    </source>
</evidence>
<dbReference type="Proteomes" id="UP001303046">
    <property type="component" value="Unassembled WGS sequence"/>
</dbReference>
<protein>
    <submittedName>
        <fullName evidence="1">Uncharacterized protein</fullName>
    </submittedName>
</protein>
<dbReference type="EMBL" id="JAVFWL010000004">
    <property type="protein sequence ID" value="KAK6752400.1"/>
    <property type="molecule type" value="Genomic_DNA"/>
</dbReference>
<reference evidence="1 2" key="1">
    <citation type="submission" date="2023-08" db="EMBL/GenBank/DDBJ databases">
        <title>A Necator americanus chromosomal reference genome.</title>
        <authorList>
            <person name="Ilik V."/>
            <person name="Petrzelkova K.J."/>
            <person name="Pardy F."/>
            <person name="Fuh T."/>
            <person name="Niatou-Singa F.S."/>
            <person name="Gouil Q."/>
            <person name="Baker L."/>
            <person name="Ritchie M.E."/>
            <person name="Jex A.R."/>
            <person name="Gazzola D."/>
            <person name="Li H."/>
            <person name="Toshio Fujiwara R."/>
            <person name="Zhan B."/>
            <person name="Aroian R.V."/>
            <person name="Pafco B."/>
            <person name="Schwarz E.M."/>
        </authorList>
    </citation>
    <scope>NUCLEOTIDE SEQUENCE [LARGE SCALE GENOMIC DNA]</scope>
    <source>
        <strain evidence="1 2">Aroian</strain>
        <tissue evidence="1">Whole animal</tissue>
    </source>
</reference>
<proteinExistence type="predicted"/>
<comment type="caution">
    <text evidence="1">The sequence shown here is derived from an EMBL/GenBank/DDBJ whole genome shotgun (WGS) entry which is preliminary data.</text>
</comment>